<dbReference type="SMART" id="SM01211">
    <property type="entry name" value="GATase_5"/>
    <property type="match status" value="1"/>
</dbReference>
<name>A0ABT7VUA9_9GAMM</name>
<dbReference type="Pfam" id="PF13507">
    <property type="entry name" value="GATase_5"/>
    <property type="match status" value="1"/>
</dbReference>
<dbReference type="PROSITE" id="PS51273">
    <property type="entry name" value="GATASE_TYPE_1"/>
    <property type="match status" value="1"/>
</dbReference>
<accession>A0ABT7VUA9</accession>
<evidence type="ECO:0000313" key="1">
    <source>
        <dbReference type="EMBL" id="MDM8563172.1"/>
    </source>
</evidence>
<dbReference type="PANTHER" id="PTHR10099">
    <property type="entry name" value="PHOSPHORIBOSYLFORMYLGLYCINAMIDINE SYNTHASE"/>
    <property type="match status" value="1"/>
</dbReference>
<dbReference type="Proteomes" id="UP001171945">
    <property type="component" value="Unassembled WGS sequence"/>
</dbReference>
<sequence length="184" mass="20831">AKSILFNHRAYDEFSAFFHRTDTFALGVCNGCQMMAQLRDLIPGASHWPNFVRNQSEQFEARLVMVEVTDSPSIFLKGMAGSRLPVVVSHGEGRVENVAIENDLVALRYVNNYGTVTESYPANPNGSPDGITGLTTPDGRFTIMMPHPERLFLSTQYSWLPDDWQNENGPWMQMFWNARNEVIN</sequence>
<dbReference type="Gene3D" id="3.40.50.880">
    <property type="match status" value="1"/>
</dbReference>
<dbReference type="GO" id="GO:0004642">
    <property type="term" value="F:phosphoribosylformylglycinamidine synthase activity"/>
    <property type="evidence" value="ECO:0007669"/>
    <property type="project" value="UniProtKB-EC"/>
</dbReference>
<evidence type="ECO:0000313" key="2">
    <source>
        <dbReference type="Proteomes" id="UP001171945"/>
    </source>
</evidence>
<dbReference type="PANTHER" id="PTHR10099:SF1">
    <property type="entry name" value="PHOSPHORIBOSYLFORMYLGLYCINAMIDINE SYNTHASE"/>
    <property type="match status" value="1"/>
</dbReference>
<reference evidence="1" key="1">
    <citation type="submission" date="2023-06" db="EMBL/GenBank/DDBJ databases">
        <title>Uncultivated large filamentous bacteria from sulfidic sediments reveal new species and different genomic features in energy metabolism and defense.</title>
        <authorList>
            <person name="Fonseca A."/>
        </authorList>
    </citation>
    <scope>NUCLEOTIDE SEQUENCE</scope>
    <source>
        <strain evidence="1">HSG4</strain>
    </source>
</reference>
<dbReference type="InterPro" id="IPR029062">
    <property type="entry name" value="Class_I_gatase-like"/>
</dbReference>
<dbReference type="SUPFAM" id="SSF52317">
    <property type="entry name" value="Class I glutamine amidotransferase-like"/>
    <property type="match status" value="1"/>
</dbReference>
<comment type="caution">
    <text evidence="1">The sequence shown here is derived from an EMBL/GenBank/DDBJ whole genome shotgun (WGS) entry which is preliminary data.</text>
</comment>
<organism evidence="1 2">
    <name type="scientific">Candidatus Marithioploca araucensis</name>
    <dbReference type="NCBI Taxonomy" id="70273"/>
    <lineage>
        <taxon>Bacteria</taxon>
        <taxon>Pseudomonadati</taxon>
        <taxon>Pseudomonadota</taxon>
        <taxon>Gammaproteobacteria</taxon>
        <taxon>Thiotrichales</taxon>
        <taxon>Thiotrichaceae</taxon>
        <taxon>Candidatus Marithioploca</taxon>
    </lineage>
</organism>
<keyword evidence="1" id="KW-0436">Ligase</keyword>
<dbReference type="EMBL" id="JAUCGM010000490">
    <property type="protein sequence ID" value="MDM8563172.1"/>
    <property type="molecule type" value="Genomic_DNA"/>
</dbReference>
<proteinExistence type="predicted"/>
<protein>
    <submittedName>
        <fullName evidence="1">Phosphoribosylformylglycinamidine synthase subunit PurQ</fullName>
        <ecNumber evidence="1">6.3.5.3</ecNumber>
    </submittedName>
</protein>
<keyword evidence="2" id="KW-1185">Reference proteome</keyword>
<gene>
    <name evidence="1" type="ORF">QUF54_07450</name>
</gene>
<feature type="non-terminal residue" evidence="1">
    <location>
        <position position="1"/>
    </location>
</feature>
<dbReference type="EC" id="6.3.5.3" evidence="1"/>